<feature type="domain" description="YvlB/LiaX N-terminal" evidence="2">
    <location>
        <begin position="3"/>
        <end position="30"/>
    </location>
</feature>
<dbReference type="Pfam" id="PF22746">
    <property type="entry name" value="SHOCT-like_DUF2089-C"/>
    <property type="match status" value="1"/>
</dbReference>
<evidence type="ECO:0000256" key="1">
    <source>
        <dbReference type="SAM" id="MobiDB-lite"/>
    </source>
</evidence>
<reference evidence="3" key="1">
    <citation type="submission" date="2018-05" db="EMBL/GenBank/DDBJ databases">
        <authorList>
            <person name="Lanie J.A."/>
            <person name="Ng W.-L."/>
            <person name="Kazmierczak K.M."/>
            <person name="Andrzejewski T.M."/>
            <person name="Davidsen T.M."/>
            <person name="Wayne K.J."/>
            <person name="Tettelin H."/>
            <person name="Glass J.I."/>
            <person name="Rusch D."/>
            <person name="Podicherti R."/>
            <person name="Tsui H.-C.T."/>
            <person name="Winkler M.E."/>
        </authorList>
    </citation>
    <scope>NUCLEOTIDE SEQUENCE</scope>
</reference>
<evidence type="ECO:0000313" key="3">
    <source>
        <dbReference type="EMBL" id="SVB11985.1"/>
    </source>
</evidence>
<sequence>MTENRRQILDMLSEGKISVEEAESLLGLLERPASVATSGSDTGEGRKSPPKYLRVVVEEDGESANEQVNVRVPMALIRSGVKLGVLIPSDATNRMNEKLREKGIDVGNLKSENLDQLVDALADMEVDVQDGNGHVRVFVE</sequence>
<protein>
    <recommendedName>
        <fullName evidence="2">YvlB/LiaX N-terminal domain-containing protein</fullName>
    </recommendedName>
</protein>
<dbReference type="AlphaFoldDB" id="A0A382BDT9"/>
<feature type="region of interest" description="Disordered" evidence="1">
    <location>
        <begin position="30"/>
        <end position="50"/>
    </location>
</feature>
<gene>
    <name evidence="3" type="ORF">METZ01_LOCUS164839</name>
</gene>
<dbReference type="InterPro" id="IPR053959">
    <property type="entry name" value="YvlB/LiaX_N"/>
</dbReference>
<proteinExistence type="predicted"/>
<organism evidence="3">
    <name type="scientific">marine metagenome</name>
    <dbReference type="NCBI Taxonomy" id="408172"/>
    <lineage>
        <taxon>unclassified sequences</taxon>
        <taxon>metagenomes</taxon>
        <taxon>ecological metagenomes</taxon>
    </lineage>
</organism>
<evidence type="ECO:0000259" key="2">
    <source>
        <dbReference type="Pfam" id="PF22746"/>
    </source>
</evidence>
<name>A0A382BDT9_9ZZZZ</name>
<dbReference type="EMBL" id="UINC01029376">
    <property type="protein sequence ID" value="SVB11985.1"/>
    <property type="molecule type" value="Genomic_DNA"/>
</dbReference>
<accession>A0A382BDT9</accession>